<name>A0A157RLN0_9BORD</name>
<dbReference type="NCBIfam" id="NF045761">
    <property type="entry name" value="NAMPUrTaseMurU"/>
    <property type="match status" value="1"/>
</dbReference>
<dbReference type="GeneID" id="56588112"/>
<dbReference type="GO" id="GO:0008879">
    <property type="term" value="F:glucose-1-phosphate thymidylyltransferase activity"/>
    <property type="evidence" value="ECO:0007669"/>
    <property type="project" value="UniProtKB-EC"/>
</dbReference>
<gene>
    <name evidence="4" type="primary">rmlA</name>
    <name evidence="4" type="ORF">SAMEA3906487_00477</name>
</gene>
<evidence type="ECO:0000313" key="4">
    <source>
        <dbReference type="EMBL" id="SAI66873.1"/>
    </source>
</evidence>
<protein>
    <submittedName>
        <fullName evidence="4">Nucleotidyl transferase</fullName>
        <ecNumber evidence="4">2.7.7.24</ecNumber>
    </submittedName>
</protein>
<dbReference type="eggNOG" id="COG1208">
    <property type="taxonomic scope" value="Bacteria"/>
</dbReference>
<evidence type="ECO:0000313" key="5">
    <source>
        <dbReference type="Proteomes" id="UP000076825"/>
    </source>
</evidence>
<dbReference type="PANTHER" id="PTHR43584">
    <property type="entry name" value="NUCLEOTIDYL TRANSFERASE"/>
    <property type="match status" value="1"/>
</dbReference>
<sequence>MRAMILAAGRGERMRPLTDHTPKPLLSVAGKPLIVWHLERLAAAGFTDVVINHAWLGARIEAALGDGSAYGLRLRYSPESPALETAGGIAKALPLLGEAPFLVINGDVWCDWDPAQARARVADLPAGGAWLLLVDNPPQHPRGDFRLHADGRVGEADSDRLTFSGIGIYDPELFAALPAGAAAPLAPLLRQAMAQGRVHGARHTGRWTDVGTPERLAALAQSLQND</sequence>
<dbReference type="PATRIC" id="fig|123899.6.peg.460"/>
<keyword evidence="5" id="KW-1185">Reference proteome</keyword>
<dbReference type="STRING" id="123899.SAMEA3906487_00477"/>
<dbReference type="SUPFAM" id="SSF53448">
    <property type="entry name" value="Nucleotide-diphospho-sugar transferases"/>
    <property type="match status" value="1"/>
</dbReference>
<keyword evidence="2 4" id="KW-0548">Nucleotidyltransferase</keyword>
<dbReference type="AlphaFoldDB" id="A0A157RLN0"/>
<keyword evidence="1 4" id="KW-0808">Transferase</keyword>
<dbReference type="Proteomes" id="UP000076825">
    <property type="component" value="Chromosome 1"/>
</dbReference>
<accession>A0A157RLN0</accession>
<evidence type="ECO:0000256" key="1">
    <source>
        <dbReference type="ARBA" id="ARBA00022679"/>
    </source>
</evidence>
<dbReference type="InterPro" id="IPR005835">
    <property type="entry name" value="NTP_transferase_dom"/>
</dbReference>
<dbReference type="InterPro" id="IPR029044">
    <property type="entry name" value="Nucleotide-diphossugar_trans"/>
</dbReference>
<reference evidence="4 5" key="1">
    <citation type="submission" date="2016-04" db="EMBL/GenBank/DDBJ databases">
        <authorList>
            <consortium name="Pathogen Informatics"/>
        </authorList>
    </citation>
    <scope>NUCLEOTIDE SEQUENCE [LARGE SCALE GENOMIC DNA]</scope>
    <source>
        <strain evidence="4 5">H044680328</strain>
    </source>
</reference>
<dbReference type="InterPro" id="IPR050065">
    <property type="entry name" value="GlmU-like"/>
</dbReference>
<dbReference type="OrthoDB" id="9788272at2"/>
<dbReference type="InterPro" id="IPR054790">
    <property type="entry name" value="MurU"/>
</dbReference>
<feature type="domain" description="Nucleotidyl transferase" evidence="3">
    <location>
        <begin position="3"/>
        <end position="223"/>
    </location>
</feature>
<dbReference type="RefSeq" id="WP_025517077.1">
    <property type="nucleotide sequence ID" value="NZ_CP016340.1"/>
</dbReference>
<evidence type="ECO:0000259" key="3">
    <source>
        <dbReference type="Pfam" id="PF00483"/>
    </source>
</evidence>
<evidence type="ECO:0000256" key="2">
    <source>
        <dbReference type="ARBA" id="ARBA00022695"/>
    </source>
</evidence>
<proteinExistence type="predicted"/>
<dbReference type="EMBL" id="LT546645">
    <property type="protein sequence ID" value="SAI66873.1"/>
    <property type="molecule type" value="Genomic_DNA"/>
</dbReference>
<organism evidence="4 5">
    <name type="scientific">Bordetella trematum</name>
    <dbReference type="NCBI Taxonomy" id="123899"/>
    <lineage>
        <taxon>Bacteria</taxon>
        <taxon>Pseudomonadati</taxon>
        <taxon>Pseudomonadota</taxon>
        <taxon>Betaproteobacteria</taxon>
        <taxon>Burkholderiales</taxon>
        <taxon>Alcaligenaceae</taxon>
        <taxon>Bordetella</taxon>
    </lineage>
</organism>
<dbReference type="CDD" id="cd06422">
    <property type="entry name" value="NTP_transferase_like_1"/>
    <property type="match status" value="1"/>
</dbReference>
<dbReference type="PANTHER" id="PTHR43584:SF8">
    <property type="entry name" value="N-ACETYLMURAMATE ALPHA-1-PHOSPHATE URIDYLYLTRANSFERASE"/>
    <property type="match status" value="1"/>
</dbReference>
<dbReference type="Pfam" id="PF00483">
    <property type="entry name" value="NTP_transferase"/>
    <property type="match status" value="1"/>
</dbReference>
<dbReference type="KEGG" id="btrm:SAMEA390648700477"/>
<dbReference type="Gene3D" id="3.90.550.10">
    <property type="entry name" value="Spore Coat Polysaccharide Biosynthesis Protein SpsA, Chain A"/>
    <property type="match status" value="1"/>
</dbReference>
<dbReference type="EC" id="2.7.7.24" evidence="4"/>